<dbReference type="Proteomes" id="UP001208570">
    <property type="component" value="Unassembled WGS sequence"/>
</dbReference>
<keyword evidence="10 11" id="KW-0407">Ion channel</keyword>
<keyword evidence="8 12" id="KW-0472">Membrane</keyword>
<evidence type="ECO:0000256" key="7">
    <source>
        <dbReference type="ARBA" id="ARBA00023065"/>
    </source>
</evidence>
<reference evidence="13" key="1">
    <citation type="journal article" date="2023" name="Mol. Biol. Evol.">
        <title>Third-Generation Sequencing Reveals the Adaptive Role of the Epigenome in Three Deep-Sea Polychaetes.</title>
        <authorList>
            <person name="Perez M."/>
            <person name="Aroh O."/>
            <person name="Sun Y."/>
            <person name="Lan Y."/>
            <person name="Juniper S.K."/>
            <person name="Young C.R."/>
            <person name="Angers B."/>
            <person name="Qian P.Y."/>
        </authorList>
    </citation>
    <scope>NUCLEOTIDE SEQUENCE</scope>
    <source>
        <strain evidence="13">P08H-3</strain>
    </source>
</reference>
<keyword evidence="3 11" id="KW-0894">Sodium channel</keyword>
<evidence type="ECO:0000256" key="4">
    <source>
        <dbReference type="ARBA" id="ARBA00022692"/>
    </source>
</evidence>
<sequence length="155" mass="17892">MQSMKITDLLPGSDDIPEPCRCFGMSVAGPLEYFPSYTSTHGIRHLKRIRSPVGRLLWFFLTIASTCACIYHICLIFGRYFHHDYIVKVDILHGRDVRFPKVTFCNLNPFRFDGSTNLPVGYRAGRVAGRSMFYYDRLDMLLRIASDKLMNDIDK</sequence>
<evidence type="ECO:0000256" key="11">
    <source>
        <dbReference type="RuleBase" id="RU000679"/>
    </source>
</evidence>
<evidence type="ECO:0000256" key="10">
    <source>
        <dbReference type="ARBA" id="ARBA00023303"/>
    </source>
</evidence>
<evidence type="ECO:0000256" key="9">
    <source>
        <dbReference type="ARBA" id="ARBA00023201"/>
    </source>
</evidence>
<comment type="subcellular location">
    <subcellularLocation>
        <location evidence="1">Membrane</location>
        <topology evidence="1">Multi-pass membrane protein</topology>
    </subcellularLocation>
</comment>
<comment type="caution">
    <text evidence="13">The sequence shown here is derived from an EMBL/GenBank/DDBJ whole genome shotgun (WGS) entry which is preliminary data.</text>
</comment>
<name>A0AAD9K8H0_9ANNE</name>
<dbReference type="GO" id="GO:0005886">
    <property type="term" value="C:plasma membrane"/>
    <property type="evidence" value="ECO:0007669"/>
    <property type="project" value="TreeGrafter"/>
</dbReference>
<evidence type="ECO:0000313" key="13">
    <source>
        <dbReference type="EMBL" id="KAK2167013.1"/>
    </source>
</evidence>
<dbReference type="AlphaFoldDB" id="A0AAD9K8H0"/>
<protein>
    <submittedName>
        <fullName evidence="13">Uncharacterized protein</fullName>
    </submittedName>
</protein>
<accession>A0AAD9K8H0</accession>
<evidence type="ECO:0000256" key="6">
    <source>
        <dbReference type="ARBA" id="ARBA00023053"/>
    </source>
</evidence>
<evidence type="ECO:0000256" key="3">
    <source>
        <dbReference type="ARBA" id="ARBA00022461"/>
    </source>
</evidence>
<keyword evidence="14" id="KW-1185">Reference proteome</keyword>
<keyword evidence="7 11" id="KW-0406">Ion transport</keyword>
<evidence type="ECO:0000256" key="1">
    <source>
        <dbReference type="ARBA" id="ARBA00004141"/>
    </source>
</evidence>
<dbReference type="PANTHER" id="PTHR11690">
    <property type="entry name" value="AMILORIDE-SENSITIVE SODIUM CHANNEL-RELATED"/>
    <property type="match status" value="1"/>
</dbReference>
<keyword evidence="5 12" id="KW-1133">Transmembrane helix</keyword>
<comment type="similarity">
    <text evidence="11">Belongs to the amiloride-sensitive sodium channel (TC 1.A.6) family.</text>
</comment>
<keyword evidence="9 11" id="KW-0739">Sodium transport</keyword>
<keyword evidence="6" id="KW-0915">Sodium</keyword>
<dbReference type="Pfam" id="PF00858">
    <property type="entry name" value="ASC"/>
    <property type="match status" value="1"/>
</dbReference>
<gene>
    <name evidence="13" type="ORF">LSH36_32g01008</name>
</gene>
<evidence type="ECO:0000256" key="12">
    <source>
        <dbReference type="SAM" id="Phobius"/>
    </source>
</evidence>
<organism evidence="13 14">
    <name type="scientific">Paralvinella palmiformis</name>
    <dbReference type="NCBI Taxonomy" id="53620"/>
    <lineage>
        <taxon>Eukaryota</taxon>
        <taxon>Metazoa</taxon>
        <taxon>Spiralia</taxon>
        <taxon>Lophotrochozoa</taxon>
        <taxon>Annelida</taxon>
        <taxon>Polychaeta</taxon>
        <taxon>Sedentaria</taxon>
        <taxon>Canalipalpata</taxon>
        <taxon>Terebellida</taxon>
        <taxon>Terebelliformia</taxon>
        <taxon>Alvinellidae</taxon>
        <taxon>Paralvinella</taxon>
    </lineage>
</organism>
<dbReference type="InterPro" id="IPR001873">
    <property type="entry name" value="ENaC"/>
</dbReference>
<evidence type="ECO:0000256" key="5">
    <source>
        <dbReference type="ARBA" id="ARBA00022989"/>
    </source>
</evidence>
<keyword evidence="4 11" id="KW-0812">Transmembrane</keyword>
<evidence type="ECO:0000256" key="8">
    <source>
        <dbReference type="ARBA" id="ARBA00023136"/>
    </source>
</evidence>
<evidence type="ECO:0000313" key="14">
    <source>
        <dbReference type="Proteomes" id="UP001208570"/>
    </source>
</evidence>
<keyword evidence="2 11" id="KW-0813">Transport</keyword>
<feature type="transmembrane region" description="Helical" evidence="12">
    <location>
        <begin position="56"/>
        <end position="81"/>
    </location>
</feature>
<evidence type="ECO:0000256" key="2">
    <source>
        <dbReference type="ARBA" id="ARBA00022448"/>
    </source>
</evidence>
<dbReference type="GO" id="GO:0015280">
    <property type="term" value="F:ligand-gated sodium channel activity"/>
    <property type="evidence" value="ECO:0007669"/>
    <property type="project" value="TreeGrafter"/>
</dbReference>
<proteinExistence type="inferred from homology"/>
<dbReference type="EMBL" id="JAODUP010000032">
    <property type="protein sequence ID" value="KAK2167013.1"/>
    <property type="molecule type" value="Genomic_DNA"/>
</dbReference>